<dbReference type="Pfam" id="PF11144">
    <property type="entry name" value="DUF2920"/>
    <property type="match status" value="1"/>
</dbReference>
<dbReference type="InterPro" id="IPR029058">
    <property type="entry name" value="AB_hydrolase_fold"/>
</dbReference>
<proteinExistence type="predicted"/>
<dbReference type="HOGENOM" id="CLU_729276_0_0_9"/>
<dbReference type="AlphaFoldDB" id="B2TJT7"/>
<dbReference type="PATRIC" id="fig|935198.13.peg.1422"/>
<evidence type="ECO:0000313" key="1">
    <source>
        <dbReference type="EMBL" id="ACD21959.1"/>
    </source>
</evidence>
<protein>
    <recommendedName>
        <fullName evidence="2">DUF2920 family protein</fullName>
    </recommendedName>
</protein>
<reference evidence="1" key="2">
    <citation type="submission" date="2009-08" db="EMBL/GenBank/DDBJ databases">
        <authorList>
            <person name="Shrivastava S."/>
            <person name="Brinkac L.M."/>
            <person name="Dodson R.J."/>
            <person name="Harkins D.M."/>
            <person name="Durkin A.S."/>
            <person name="Sutton G."/>
        </authorList>
    </citation>
    <scope>NUCLEOTIDE SEQUENCE</scope>
    <source>
        <strain evidence="1">Eklund 17B</strain>
    </source>
</reference>
<accession>B2TJT7</accession>
<gene>
    <name evidence="1" type="ordered locus">CLL_A1476</name>
</gene>
<name>B2TJT7_CLOBB</name>
<dbReference type="ESTHER" id="clobb-b2tjt7">
    <property type="family name" value="Duf_2920"/>
</dbReference>
<evidence type="ECO:0008006" key="2">
    <source>
        <dbReference type="Google" id="ProtNLM"/>
    </source>
</evidence>
<reference evidence="1" key="1">
    <citation type="submission" date="2009-06" db="EMBL/GenBank/DDBJ databases">
        <authorList>
            <consortium name="US DOE Joint Genome Institute (JGI-PGF)"/>
            <person name="Lucas S."/>
            <person name="Copeland A."/>
            <person name="Lapidus A."/>
            <person name="Glavina del Rio T."/>
            <person name="Dalin E."/>
            <person name="Tice H."/>
            <person name="Bruce D."/>
            <person name="Goodwin L."/>
            <person name="Pitluck S."/>
            <person name="Kyrpides N."/>
            <person name="Mavromatis K."/>
            <person name="Ivanova N."/>
            <person name="Saunders E."/>
            <person name="Brettin T."/>
            <person name="Detter J.C."/>
            <person name="Han C."/>
            <person name="Larimer F."/>
            <person name="Land M."/>
            <person name="Hauser L."/>
            <person name="Markowitz V."/>
            <person name="Cheng J.-F."/>
            <person name="Hugenholtz P."/>
            <person name="Woyke T."/>
            <person name="Wu D."/>
            <person name="Gronow S."/>
            <person name="Klenk H.-P."/>
            <person name="Eisen J.A."/>
        </authorList>
    </citation>
    <scope>NUCLEOTIDE SEQUENCE</scope>
    <source>
        <strain evidence="1">Eklund 17B</strain>
    </source>
</reference>
<dbReference type="Gene3D" id="3.40.50.1820">
    <property type="entry name" value="alpha/beta hydrolase"/>
    <property type="match status" value="1"/>
</dbReference>
<dbReference type="KEGG" id="cbk:CLL_A1476"/>
<sequence length="375" mass="43600">MAINNETKVLSQNSIYNKNRNITENNRELKVYYSIPENGVNEETGLLLFIAGFGGQATSNVYKKMRNDFSDKYNLVTVQCDYFGYEFMQSEPEIVTPKIDKEQLKTAFSIKEVEEIYKDGDLNFKKFLEFASKKRQKIIAEVKAITLEDEDNFNDMGILQAIDNVTAVLNVLNILQDKKHSFNSKKIIIYGHSHGAYLSYLCNRYCPNLFSLIIDNSAWLEPVYLNGNRYLNTYLGNLTLTTVFDYLAKNLIKDKEALNLNILYSNFKNECLIITYQGVTDNLIDHKEKEKFCKNIDNCIYNEISKEKIDDIVFKSTNHGLNSDFIKMFDYTMSNFNIKFEKETIMNLPKEVIFKTSDHKYVIHYKNGNLTMKIL</sequence>
<dbReference type="EMBL" id="CP001056">
    <property type="protein sequence ID" value="ACD21959.1"/>
    <property type="molecule type" value="Genomic_DNA"/>
</dbReference>
<organism evidence="1">
    <name type="scientific">Clostridium botulinum (strain Eklund 17B / Type B)</name>
    <dbReference type="NCBI Taxonomy" id="935198"/>
    <lineage>
        <taxon>Bacteria</taxon>
        <taxon>Bacillati</taxon>
        <taxon>Bacillota</taxon>
        <taxon>Clostridia</taxon>
        <taxon>Eubacteriales</taxon>
        <taxon>Clostridiaceae</taxon>
        <taxon>Clostridium</taxon>
    </lineage>
</organism>
<dbReference type="InterPro" id="IPR022605">
    <property type="entry name" value="DUF2920"/>
</dbReference>
<dbReference type="SUPFAM" id="SSF53474">
    <property type="entry name" value="alpha/beta-Hydrolases"/>
    <property type="match status" value="1"/>
</dbReference>
<accession>U4P4U0</accession>